<dbReference type="eggNOG" id="ENOG502ZB1P">
    <property type="taxonomic scope" value="Bacteria"/>
</dbReference>
<accession>E1IGR3</accession>
<evidence type="ECO:0000313" key="3">
    <source>
        <dbReference type="Proteomes" id="UP000054010"/>
    </source>
</evidence>
<dbReference type="OrthoDB" id="747541at2"/>
<protein>
    <recommendedName>
        <fullName evidence="1">DUF4007 domain-containing protein</fullName>
    </recommendedName>
</protein>
<dbReference type="Pfam" id="PF13182">
    <property type="entry name" value="DUF4007"/>
    <property type="match status" value="1"/>
</dbReference>
<dbReference type="HOGENOM" id="CLU_060482_0_0_0"/>
<sequence length="310" mass="34916">MLATTFDPALLSFSGHETFILRSHWLKKAYDLLRSQPDLFSLEDAFVRLGVGKNMAHSIRYWGRVCHVFERSEDGTSYRPTWLGDALLADSGWDPFLVTPTSRWLLHWQICAGSAAVFTWFFTFNLLRRGEFSSSQLAQQVHHVVAQLGAKLPSAATLGRDIDCMLRCYVRPDATLRGAPLEDALQCPLHDLELIQLLPGQGTYRLAGGAHPDLPDQLVALAAWYQARHLGRATLAFNELAYAERSPGRVFRLDEDALLTRLLHMEQITHGQATFSESGGIRQLAWRNLEDAAYPRALLQAAFAQERHYV</sequence>
<proteinExistence type="predicted"/>
<name>E1IGR3_9CHLR</name>
<keyword evidence="3" id="KW-1185">Reference proteome</keyword>
<comment type="caution">
    <text evidence="2">The sequence shown here is derived from an EMBL/GenBank/DDBJ whole genome shotgun (WGS) entry which is preliminary data.</text>
</comment>
<dbReference type="InterPro" id="IPR025248">
    <property type="entry name" value="DUF4007"/>
</dbReference>
<feature type="domain" description="DUF4007" evidence="1">
    <location>
        <begin position="13"/>
        <end position="293"/>
    </location>
</feature>
<reference evidence="2 3" key="1">
    <citation type="journal article" date="2011" name="J. Bacteriol.">
        <title>Draft genome sequence of the anoxygenic filamentous phototrophic bacterium Oscillochloris trichoides subsp. DG-6.</title>
        <authorList>
            <person name="Kuznetsov B.B."/>
            <person name="Ivanovsky R.N."/>
            <person name="Keppen O.I."/>
            <person name="Sukhacheva M.V."/>
            <person name="Bumazhkin B.K."/>
            <person name="Patutina E.O."/>
            <person name="Beletsky A.V."/>
            <person name="Mardanov A.V."/>
            <person name="Baslerov R.V."/>
            <person name="Panteleeva A.N."/>
            <person name="Kolganova T.V."/>
            <person name="Ravin N.V."/>
            <person name="Skryabin K.G."/>
        </authorList>
    </citation>
    <scope>NUCLEOTIDE SEQUENCE [LARGE SCALE GENOMIC DNA]</scope>
    <source>
        <strain evidence="2 3">DG-6</strain>
    </source>
</reference>
<dbReference type="Proteomes" id="UP000054010">
    <property type="component" value="Unassembled WGS sequence"/>
</dbReference>
<dbReference type="EMBL" id="ADVR01000110">
    <property type="protein sequence ID" value="EFO79650.1"/>
    <property type="molecule type" value="Genomic_DNA"/>
</dbReference>
<dbReference type="STRING" id="765420.OSCT_2514"/>
<dbReference type="AlphaFoldDB" id="E1IGR3"/>
<evidence type="ECO:0000313" key="2">
    <source>
        <dbReference type="EMBL" id="EFO79650.1"/>
    </source>
</evidence>
<evidence type="ECO:0000259" key="1">
    <source>
        <dbReference type="Pfam" id="PF13182"/>
    </source>
</evidence>
<gene>
    <name evidence="2" type="ORF">OSCT_2514</name>
</gene>
<organism evidence="2 3">
    <name type="scientific">Oscillochloris trichoides DG-6</name>
    <dbReference type="NCBI Taxonomy" id="765420"/>
    <lineage>
        <taxon>Bacteria</taxon>
        <taxon>Bacillati</taxon>
        <taxon>Chloroflexota</taxon>
        <taxon>Chloroflexia</taxon>
        <taxon>Chloroflexales</taxon>
        <taxon>Chloroflexineae</taxon>
        <taxon>Oscillochloridaceae</taxon>
        <taxon>Oscillochloris</taxon>
    </lineage>
</organism>